<name>A0ABQ9IW92_9CUCU</name>
<feature type="region of interest" description="Disordered" evidence="1">
    <location>
        <begin position="188"/>
        <end position="256"/>
    </location>
</feature>
<reference evidence="2" key="1">
    <citation type="journal article" date="2023" name="Insect Mol. Biol.">
        <title>Genome sequencing provides insights into the evolution of gene families encoding plant cell wall-degrading enzymes in longhorned beetles.</title>
        <authorList>
            <person name="Shin N.R."/>
            <person name="Okamura Y."/>
            <person name="Kirsch R."/>
            <person name="Pauchet Y."/>
        </authorList>
    </citation>
    <scope>NUCLEOTIDE SEQUENCE</scope>
    <source>
        <strain evidence="2">MMC_N1</strain>
    </source>
</reference>
<accession>A0ABQ9IW92</accession>
<dbReference type="PANTHER" id="PTHR34239:SF2">
    <property type="entry name" value="TRANSPOSABLE ELEMENT P TRANSPOSASE_THAP9 CONSERVED DOMAIN-CONTAINING PROTEIN"/>
    <property type="match status" value="1"/>
</dbReference>
<dbReference type="PANTHER" id="PTHR34239">
    <property type="entry name" value="APPLE DOMAIN-CONTAINING PROTEIN"/>
    <property type="match status" value="1"/>
</dbReference>
<protein>
    <submittedName>
        <fullName evidence="2">Uncharacterized protein</fullName>
    </submittedName>
</protein>
<dbReference type="EMBL" id="JAPWTJ010002150">
    <property type="protein sequence ID" value="KAJ8967701.1"/>
    <property type="molecule type" value="Genomic_DNA"/>
</dbReference>
<dbReference type="Proteomes" id="UP001162164">
    <property type="component" value="Unassembled WGS sequence"/>
</dbReference>
<evidence type="ECO:0000313" key="3">
    <source>
        <dbReference type="Proteomes" id="UP001162164"/>
    </source>
</evidence>
<feature type="compositionally biased region" description="Basic residues" evidence="1">
    <location>
        <begin position="246"/>
        <end position="256"/>
    </location>
</feature>
<proteinExistence type="predicted"/>
<organism evidence="2 3">
    <name type="scientific">Molorchus minor</name>
    <dbReference type="NCBI Taxonomy" id="1323400"/>
    <lineage>
        <taxon>Eukaryota</taxon>
        <taxon>Metazoa</taxon>
        <taxon>Ecdysozoa</taxon>
        <taxon>Arthropoda</taxon>
        <taxon>Hexapoda</taxon>
        <taxon>Insecta</taxon>
        <taxon>Pterygota</taxon>
        <taxon>Neoptera</taxon>
        <taxon>Endopterygota</taxon>
        <taxon>Coleoptera</taxon>
        <taxon>Polyphaga</taxon>
        <taxon>Cucujiformia</taxon>
        <taxon>Chrysomeloidea</taxon>
        <taxon>Cerambycidae</taxon>
        <taxon>Lamiinae</taxon>
        <taxon>Monochamini</taxon>
        <taxon>Molorchus</taxon>
    </lineage>
</organism>
<keyword evidence="3" id="KW-1185">Reference proteome</keyword>
<gene>
    <name evidence="2" type="ORF">NQ317_004201</name>
</gene>
<feature type="compositionally biased region" description="Polar residues" evidence="1">
    <location>
        <begin position="208"/>
        <end position="228"/>
    </location>
</feature>
<evidence type="ECO:0000313" key="2">
    <source>
        <dbReference type="EMBL" id="KAJ8967701.1"/>
    </source>
</evidence>
<evidence type="ECO:0000256" key="1">
    <source>
        <dbReference type="SAM" id="MobiDB-lite"/>
    </source>
</evidence>
<feature type="compositionally biased region" description="Basic and acidic residues" evidence="1">
    <location>
        <begin position="234"/>
        <end position="245"/>
    </location>
</feature>
<comment type="caution">
    <text evidence="2">The sequence shown here is derived from an EMBL/GenBank/DDBJ whole genome shotgun (WGS) entry which is preliminary data.</text>
</comment>
<sequence>MENRFSKILGAQPLAEKPFGTAIHEEVSIRWNSYVTKGVDKKIIETVTNKYMVPENSKSLGAPIMNKEVEICLSRDNIKNDRFLSQLQNILGSSLTAVGTIMSEIITNPTNTDLEKVISTLADSAQLQCAVHQGLSQHRRYPAKFTMTEESHKVLGESPIDELLFGKNLNESIKTNEATNRLGKTLKQKKWQNLKKPSTYEPQPGPSGMQSKNRSIPNYLNYRRPQNTSRKRPRYSENIKDQERQRNRRVPRFRKY</sequence>